<dbReference type="PANTHER" id="PTHR43092:SF2">
    <property type="entry name" value="HERCYNYLCYSTEINE SULFOXIDE LYASE"/>
    <property type="match status" value="1"/>
</dbReference>
<dbReference type="InterPro" id="IPR015422">
    <property type="entry name" value="PyrdxlP-dep_Trfase_small"/>
</dbReference>
<accession>A0A1A0HA08</accession>
<keyword evidence="4" id="KW-1185">Reference proteome</keyword>
<dbReference type="OrthoDB" id="5978656at2759"/>
<feature type="domain" description="Aminotransferase class V" evidence="2">
    <location>
        <begin position="31"/>
        <end position="244"/>
    </location>
</feature>
<dbReference type="Proteomes" id="UP000092555">
    <property type="component" value="Unassembled WGS sequence"/>
</dbReference>
<dbReference type="GO" id="GO:0016740">
    <property type="term" value="F:transferase activity"/>
    <property type="evidence" value="ECO:0007669"/>
    <property type="project" value="UniProtKB-KW"/>
</dbReference>
<dbReference type="Pfam" id="PF00266">
    <property type="entry name" value="Aminotran_5"/>
    <property type="match status" value="1"/>
</dbReference>
<comment type="caution">
    <text evidence="3">The sequence shown here is derived from an EMBL/GenBank/DDBJ whole genome shotgun (WGS) entry which is preliminary data.</text>
</comment>
<reference evidence="3 4" key="1">
    <citation type="submission" date="2016-05" db="EMBL/GenBank/DDBJ databases">
        <title>Comparative genomics of biotechnologically important yeasts.</title>
        <authorList>
            <consortium name="DOE Joint Genome Institute"/>
            <person name="Riley R."/>
            <person name="Haridas S."/>
            <person name="Wolfe K.H."/>
            <person name="Lopes M.R."/>
            <person name="Hittinger C.T."/>
            <person name="Goker M."/>
            <person name="Salamov A."/>
            <person name="Wisecaver J."/>
            <person name="Long T.M."/>
            <person name="Aerts A.L."/>
            <person name="Barry K."/>
            <person name="Choi C."/>
            <person name="Clum A."/>
            <person name="Coughlan A.Y."/>
            <person name="Deshpande S."/>
            <person name="Douglass A.P."/>
            <person name="Hanson S.J."/>
            <person name="Klenk H.-P."/>
            <person name="LaButti K."/>
            <person name="Lapidus A."/>
            <person name="Lindquist E."/>
            <person name="Lipzen A."/>
            <person name="Meier-kolthoff J.P."/>
            <person name="Ohm R.A."/>
            <person name="Otillar R.P."/>
            <person name="Pangilinan J."/>
            <person name="Peng Y."/>
            <person name="Rokas A."/>
            <person name="Rosa C.A."/>
            <person name="Scheuner C."/>
            <person name="Sibirny A.A."/>
            <person name="Slot J.C."/>
            <person name="Stielow J.B."/>
            <person name="Sun H."/>
            <person name="Kurtzman C.P."/>
            <person name="Blackwell M."/>
            <person name="Grigoriev I.V."/>
            <person name="Jeffries T.W."/>
        </authorList>
    </citation>
    <scope>NUCLEOTIDE SEQUENCE [LARGE SCALE GENOMIC DNA]</scope>
    <source>
        <strain evidence="3 4">NRRL YB-4993</strain>
    </source>
</reference>
<keyword evidence="1" id="KW-0663">Pyridoxal phosphate</keyword>
<protein>
    <submittedName>
        <fullName evidence="3">PLP-dependent transferase</fullName>
    </submittedName>
</protein>
<evidence type="ECO:0000313" key="4">
    <source>
        <dbReference type="Proteomes" id="UP000092555"/>
    </source>
</evidence>
<gene>
    <name evidence="3" type="ORF">METBIDRAFT_32659</name>
</gene>
<dbReference type="GeneID" id="30029084"/>
<dbReference type="AlphaFoldDB" id="A0A1A0HA08"/>
<dbReference type="EMBL" id="LXTC01000004">
    <property type="protein sequence ID" value="OBA20708.1"/>
    <property type="molecule type" value="Genomic_DNA"/>
</dbReference>
<dbReference type="SUPFAM" id="SSF53383">
    <property type="entry name" value="PLP-dependent transferases"/>
    <property type="match status" value="1"/>
</dbReference>
<evidence type="ECO:0000256" key="1">
    <source>
        <dbReference type="ARBA" id="ARBA00022898"/>
    </source>
</evidence>
<keyword evidence="3" id="KW-0808">Transferase</keyword>
<dbReference type="InterPro" id="IPR000192">
    <property type="entry name" value="Aminotrans_V_dom"/>
</dbReference>
<evidence type="ECO:0000313" key="3">
    <source>
        <dbReference type="EMBL" id="OBA20708.1"/>
    </source>
</evidence>
<evidence type="ECO:0000259" key="2">
    <source>
        <dbReference type="Pfam" id="PF00266"/>
    </source>
</evidence>
<dbReference type="PANTHER" id="PTHR43092">
    <property type="entry name" value="L-CYSTEINE DESULFHYDRASE"/>
    <property type="match status" value="1"/>
</dbReference>
<dbReference type="InterPro" id="IPR015421">
    <property type="entry name" value="PyrdxlP-dep_Trfase_major"/>
</dbReference>
<sequence length="422" mass="45593">MTFGHAFKKKHFPASDNGFVPVNHGSFGLPPQCVLDKYIEALMDDVASPDTYIRLTQPAQYAAATRAVAQVLNCAPQNVALVANATSGVNTVLRSLPFKKGDKIAYASTTYGACANTVQFLARAVGIVPVAVPLDFPMLAAAVTAKFEHTFRTHDIKLALFDAVVSMPGVRMPFEAVARACAAHGVLSLVDGAHLIGLIPVDLGGAAFRPDFYVLNLHKWLSLPRGCAVLYVAPQHHRAVQTLPISHSYVDPDAPLSPEAEANLLALKFTFVGSDTFATLACIPTAIAFRARECGGEAAIRTYCEALARQAGALAVRRWPGAWLVENREQSLVTAMVSVVVPVEQYSRAFDAADAAQMKRLVDFVSVHLLENYRTFVPFAAHNGKVVMRLSAQVYNELSDYEYAVAAAQKALRAFFARKSSL</sequence>
<dbReference type="Gene3D" id="3.90.1150.10">
    <property type="entry name" value="Aspartate Aminotransferase, domain 1"/>
    <property type="match status" value="1"/>
</dbReference>
<dbReference type="STRING" id="869754.A0A1A0HA08"/>
<dbReference type="InterPro" id="IPR015424">
    <property type="entry name" value="PyrdxlP-dep_Trfase"/>
</dbReference>
<proteinExistence type="predicted"/>
<dbReference type="RefSeq" id="XP_018711230.1">
    <property type="nucleotide sequence ID" value="XM_018856108.1"/>
</dbReference>
<organism evidence="3 4">
    <name type="scientific">Metschnikowia bicuspidata var. bicuspidata NRRL YB-4993</name>
    <dbReference type="NCBI Taxonomy" id="869754"/>
    <lineage>
        <taxon>Eukaryota</taxon>
        <taxon>Fungi</taxon>
        <taxon>Dikarya</taxon>
        <taxon>Ascomycota</taxon>
        <taxon>Saccharomycotina</taxon>
        <taxon>Pichiomycetes</taxon>
        <taxon>Metschnikowiaceae</taxon>
        <taxon>Metschnikowia</taxon>
    </lineage>
</organism>
<name>A0A1A0HA08_9ASCO</name>
<dbReference type="Gene3D" id="3.40.640.10">
    <property type="entry name" value="Type I PLP-dependent aspartate aminotransferase-like (Major domain)"/>
    <property type="match status" value="1"/>
</dbReference>